<dbReference type="EC" id="3.4.21.89" evidence="6"/>
<accession>A0A7D5H7R5</accession>
<gene>
    <name evidence="6" type="ORF">HYG82_10800</name>
</gene>
<evidence type="ECO:0000256" key="1">
    <source>
        <dbReference type="ARBA" id="ARBA00004370"/>
    </source>
</evidence>
<dbReference type="KEGG" id="haly:HYG82_10800"/>
<keyword evidence="3 5" id="KW-1133">Transmembrane helix</keyword>
<dbReference type="EMBL" id="CP058601">
    <property type="protein sequence ID" value="QLG49315.1"/>
    <property type="molecule type" value="Genomic_DNA"/>
</dbReference>
<protein>
    <submittedName>
        <fullName evidence="6">Signal peptidase I</fullName>
        <ecNumber evidence="6">3.4.21.89</ecNumber>
    </submittedName>
</protein>
<keyword evidence="6" id="KW-0378">Hydrolase</keyword>
<dbReference type="NCBIfam" id="TIGR02228">
    <property type="entry name" value="sigpep_I_arch"/>
    <property type="match status" value="1"/>
</dbReference>
<feature type="transmembrane region" description="Helical" evidence="5">
    <location>
        <begin position="206"/>
        <end position="229"/>
    </location>
</feature>
<proteinExistence type="predicted"/>
<dbReference type="CDD" id="cd06530">
    <property type="entry name" value="S26_SPase_I"/>
    <property type="match status" value="1"/>
</dbReference>
<dbReference type="InterPro" id="IPR001733">
    <property type="entry name" value="Peptidase_S26B"/>
</dbReference>
<keyword evidence="7" id="KW-1185">Reference proteome</keyword>
<sequence length="392" mass="41926">MTAAALAKRGFGFVLALVVVLLLVGQLLGQPILLGYVASGSMEPTMDTGDGFIAIPSIVSGDVEEGDVIVFQARELHGGSLTTHRVVDTTDEGYVTKGDANPFTDQDGGEPPVQDGQIVAKALQIRGVVVTIPYLGTSVMAIQGFAERGYGTIATIVGVTTTPSSNGLGAMLVAIGVAFLGFATLFERLGPARRETTRRRSRENVIAFWTALGLVLLVFVTFATAAMVVPSGTYEYELVSTESPTNDPQIVTPGATTELTRSVHNAGYVPVTIVHESESSGIGVDPRWQTVGIRDRGETSVWLTAPEETGKYTRHLGEYRYLAVLPPVALVWLHDLHPLAAIAAVNGVIVATTVSLVLLIFGSGDIRFRSPGHHVPLSTRLERRLRKWLNDR</sequence>
<organism evidence="6 7">
    <name type="scientific">Natrinema halophilum</name>
    <dbReference type="NCBI Taxonomy" id="1699371"/>
    <lineage>
        <taxon>Archaea</taxon>
        <taxon>Methanobacteriati</taxon>
        <taxon>Methanobacteriota</taxon>
        <taxon>Stenosarchaea group</taxon>
        <taxon>Halobacteria</taxon>
        <taxon>Halobacteriales</taxon>
        <taxon>Natrialbaceae</taxon>
        <taxon>Natrinema</taxon>
    </lineage>
</organism>
<feature type="transmembrane region" description="Helical" evidence="5">
    <location>
        <begin position="167"/>
        <end position="186"/>
    </location>
</feature>
<evidence type="ECO:0000256" key="5">
    <source>
        <dbReference type="SAM" id="Phobius"/>
    </source>
</evidence>
<dbReference type="GO" id="GO:0016020">
    <property type="term" value="C:membrane"/>
    <property type="evidence" value="ECO:0007669"/>
    <property type="project" value="UniProtKB-SubCell"/>
</dbReference>
<evidence type="ECO:0000256" key="2">
    <source>
        <dbReference type="ARBA" id="ARBA00022692"/>
    </source>
</evidence>
<dbReference type="GO" id="GO:0004252">
    <property type="term" value="F:serine-type endopeptidase activity"/>
    <property type="evidence" value="ECO:0007669"/>
    <property type="project" value="InterPro"/>
</dbReference>
<comment type="subcellular location">
    <subcellularLocation>
        <location evidence="1">Membrane</location>
    </subcellularLocation>
</comment>
<keyword evidence="4 5" id="KW-0472">Membrane</keyword>
<dbReference type="SUPFAM" id="SSF51306">
    <property type="entry name" value="LexA/Signal peptidase"/>
    <property type="match status" value="1"/>
</dbReference>
<dbReference type="PRINTS" id="PR00728">
    <property type="entry name" value="SIGNALPTASE"/>
</dbReference>
<feature type="transmembrane region" description="Helical" evidence="5">
    <location>
        <begin position="339"/>
        <end position="361"/>
    </location>
</feature>
<dbReference type="InterPro" id="IPR036286">
    <property type="entry name" value="LexA/Signal_pep-like_sf"/>
</dbReference>
<dbReference type="InterPro" id="IPR019533">
    <property type="entry name" value="Peptidase_S26"/>
</dbReference>
<dbReference type="GO" id="GO:0006465">
    <property type="term" value="P:signal peptide processing"/>
    <property type="evidence" value="ECO:0007669"/>
    <property type="project" value="InterPro"/>
</dbReference>
<dbReference type="GO" id="GO:0009003">
    <property type="term" value="F:signal peptidase activity"/>
    <property type="evidence" value="ECO:0007669"/>
    <property type="project" value="UniProtKB-EC"/>
</dbReference>
<dbReference type="RefSeq" id="WP_179261050.1">
    <property type="nucleotide sequence ID" value="NZ_CP058601.1"/>
</dbReference>
<dbReference type="GeneID" id="56033785"/>
<evidence type="ECO:0000313" key="6">
    <source>
        <dbReference type="EMBL" id="QLG49315.1"/>
    </source>
</evidence>
<name>A0A7D5H7R5_9EURY</name>
<evidence type="ECO:0000256" key="4">
    <source>
        <dbReference type="ARBA" id="ARBA00023136"/>
    </source>
</evidence>
<dbReference type="Proteomes" id="UP000509241">
    <property type="component" value="Chromosome"/>
</dbReference>
<reference evidence="6 7" key="1">
    <citation type="submission" date="2020-07" db="EMBL/GenBank/DDBJ databases">
        <authorList>
            <person name="Cui H."/>
        </authorList>
    </citation>
    <scope>NUCLEOTIDE SEQUENCE [LARGE SCALE GENOMIC DNA]</scope>
    <source>
        <strain evidence="6 7">YPL8</strain>
    </source>
</reference>
<keyword evidence="2 5" id="KW-0812">Transmembrane</keyword>
<evidence type="ECO:0000313" key="7">
    <source>
        <dbReference type="Proteomes" id="UP000509241"/>
    </source>
</evidence>
<dbReference type="OrthoDB" id="50404at2157"/>
<evidence type="ECO:0000256" key="3">
    <source>
        <dbReference type="ARBA" id="ARBA00022989"/>
    </source>
</evidence>
<dbReference type="AlphaFoldDB" id="A0A7D5H7R5"/>